<dbReference type="AlphaFoldDB" id="A0AAV5TRU9"/>
<comment type="similarity">
    <text evidence="1 5">Belongs to the F-actin-capping protein alpha subunit family.</text>
</comment>
<accession>A0AAV5TRU9</accession>
<evidence type="ECO:0000256" key="1">
    <source>
        <dbReference type="ARBA" id="ARBA00010479"/>
    </source>
</evidence>
<dbReference type="Pfam" id="PF01267">
    <property type="entry name" value="F-actin_cap_A"/>
    <property type="match status" value="1"/>
</dbReference>
<evidence type="ECO:0000256" key="3">
    <source>
        <dbReference type="ARBA" id="ARBA00022467"/>
    </source>
</evidence>
<dbReference type="PANTHER" id="PTHR10653">
    <property type="entry name" value="F-ACTIN-CAPPING PROTEIN SUBUNIT ALPHA"/>
    <property type="match status" value="1"/>
</dbReference>
<comment type="subunit">
    <text evidence="5">Heterodimer of an alpha and a beta subunit.</text>
</comment>
<dbReference type="Proteomes" id="UP001432027">
    <property type="component" value="Unassembled WGS sequence"/>
</dbReference>
<dbReference type="InterPro" id="IPR002189">
    <property type="entry name" value="CapZ_alpha"/>
</dbReference>
<feature type="non-terminal residue" evidence="6">
    <location>
        <position position="1"/>
    </location>
</feature>
<dbReference type="Gene3D" id="3.90.1150.210">
    <property type="entry name" value="F-actin capping protein, beta subunit"/>
    <property type="match status" value="1"/>
</dbReference>
<reference evidence="6" key="1">
    <citation type="submission" date="2023-10" db="EMBL/GenBank/DDBJ databases">
        <title>Genome assembly of Pristionchus species.</title>
        <authorList>
            <person name="Yoshida K."/>
            <person name="Sommer R.J."/>
        </authorList>
    </citation>
    <scope>NUCLEOTIDE SEQUENCE</scope>
    <source>
        <strain evidence="6">RS0144</strain>
    </source>
</reference>
<dbReference type="GO" id="GO:0051015">
    <property type="term" value="F:actin filament binding"/>
    <property type="evidence" value="ECO:0007669"/>
    <property type="project" value="TreeGrafter"/>
</dbReference>
<dbReference type="FunFam" id="3.90.1150.210:FF:000003">
    <property type="entry name" value="F-actin-capping protein subunit alpha"/>
    <property type="match status" value="1"/>
</dbReference>
<dbReference type="GO" id="GO:0030863">
    <property type="term" value="C:cortical cytoskeleton"/>
    <property type="evidence" value="ECO:0007669"/>
    <property type="project" value="TreeGrafter"/>
</dbReference>
<dbReference type="PRINTS" id="PR00191">
    <property type="entry name" value="FACTINCAPA"/>
</dbReference>
<dbReference type="GO" id="GO:0051016">
    <property type="term" value="P:barbed-end actin filament capping"/>
    <property type="evidence" value="ECO:0007669"/>
    <property type="project" value="UniProtKB-UniRule"/>
</dbReference>
<dbReference type="InterPro" id="IPR042276">
    <property type="entry name" value="CapZ_alpha/beta_2"/>
</dbReference>
<evidence type="ECO:0000313" key="7">
    <source>
        <dbReference type="Proteomes" id="UP001432027"/>
    </source>
</evidence>
<protein>
    <recommendedName>
        <fullName evidence="2 5">F-actin-capping protein subunit alpha</fullName>
    </recommendedName>
</protein>
<evidence type="ECO:0000256" key="2">
    <source>
        <dbReference type="ARBA" id="ARBA00014038"/>
    </source>
</evidence>
<evidence type="ECO:0000256" key="4">
    <source>
        <dbReference type="ARBA" id="ARBA00023203"/>
    </source>
</evidence>
<keyword evidence="7" id="KW-1185">Reference proteome</keyword>
<keyword evidence="3 5" id="KW-0117">Actin capping</keyword>
<evidence type="ECO:0000256" key="5">
    <source>
        <dbReference type="RuleBase" id="RU365077"/>
    </source>
</evidence>
<dbReference type="InterPro" id="IPR017865">
    <property type="entry name" value="F-actin_cap_asu_CS"/>
</dbReference>
<keyword evidence="4 5" id="KW-0009">Actin-binding</keyword>
<organism evidence="6 7">
    <name type="scientific">Pristionchus entomophagus</name>
    <dbReference type="NCBI Taxonomy" id="358040"/>
    <lineage>
        <taxon>Eukaryota</taxon>
        <taxon>Metazoa</taxon>
        <taxon>Ecdysozoa</taxon>
        <taxon>Nematoda</taxon>
        <taxon>Chromadorea</taxon>
        <taxon>Rhabditida</taxon>
        <taxon>Rhabditina</taxon>
        <taxon>Diplogasteromorpha</taxon>
        <taxon>Diplogasteroidea</taxon>
        <taxon>Neodiplogasteridae</taxon>
        <taxon>Pristionchus</taxon>
    </lineage>
</organism>
<dbReference type="Gene3D" id="3.30.1140.60">
    <property type="entry name" value="F-actin capping protein, alpha subunit"/>
    <property type="match status" value="1"/>
</dbReference>
<gene>
    <name evidence="6" type="ORF">PENTCL1PPCAC_19165</name>
</gene>
<dbReference type="GO" id="GO:0030036">
    <property type="term" value="P:actin cytoskeleton organization"/>
    <property type="evidence" value="ECO:0007669"/>
    <property type="project" value="TreeGrafter"/>
</dbReference>
<dbReference type="PROSITE" id="PS00748">
    <property type="entry name" value="F_ACTIN_CAPPING_A_1"/>
    <property type="match status" value="1"/>
</dbReference>
<dbReference type="PANTHER" id="PTHR10653:SF0">
    <property type="entry name" value="F-ACTIN-CAPPING PROTEIN SUBUNIT ALPHA"/>
    <property type="match status" value="1"/>
</dbReference>
<proteinExistence type="inferred from homology"/>
<comment type="function">
    <text evidence="5">F-actin-capping proteins bind in a Ca(2+)-independent manner to the fast growing ends of actin filaments (barbed end) thereby blocking the exchange of subunits at these ends. Unlike other capping proteins (such as gelsolin and severin), these proteins do not sever actin filaments.</text>
</comment>
<comment type="caution">
    <text evidence="6">The sequence shown here is derived from an EMBL/GenBank/DDBJ whole genome shotgun (WGS) entry which is preliminary data.</text>
</comment>
<dbReference type="SUPFAM" id="SSF90096">
    <property type="entry name" value="Subunits of heterodimeric actin filament capping protein Capz"/>
    <property type="match status" value="1"/>
</dbReference>
<evidence type="ECO:0000313" key="6">
    <source>
        <dbReference type="EMBL" id="GMS96990.1"/>
    </source>
</evidence>
<dbReference type="InterPro" id="IPR042489">
    <property type="entry name" value="CapZ_alpha_1"/>
</dbReference>
<name>A0AAV5TRU9_9BILA</name>
<sequence>CFSLDFDMAGGEGGISDSEKVRIASDFLLHAPPGEFNEVFNDVRMLLKNDSLLKEGCALVFSQYNKEQFVPVKLEGVEKKTLVTIHNDLGCGRFVDDHAGKTFKFDHLRREAVEIADAPPVEGKLEPWRAALQTELDAYIDEHFSHGGIGCVFARNGHIVICIESHQFAPTNYVNGRWRSEWVVPVGDGQSGAQEMKGTIKCQVHYYEDGNVQLFSDKPTVVKVNVSSDTSKTAKEVLRVICDEEAAYQTAIQENYTTMSESTFKALRRQLPVTRAKMDWLKVQSYRIGAEMKPQ</sequence>
<dbReference type="PROSITE" id="PS00749">
    <property type="entry name" value="F_ACTIN_CAPPING_A_2"/>
    <property type="match status" value="1"/>
</dbReference>
<dbReference type="InterPro" id="IPR037282">
    <property type="entry name" value="CapZ_alpha/beta"/>
</dbReference>
<dbReference type="EMBL" id="BTSX01000004">
    <property type="protein sequence ID" value="GMS96990.1"/>
    <property type="molecule type" value="Genomic_DNA"/>
</dbReference>
<dbReference type="GO" id="GO:0008290">
    <property type="term" value="C:F-actin capping protein complex"/>
    <property type="evidence" value="ECO:0007669"/>
    <property type="project" value="UniProtKB-UniRule"/>
</dbReference>